<dbReference type="AlphaFoldDB" id="A0AAV4WQF9"/>
<gene>
    <name evidence="1" type="ORF">CDAR_190151</name>
</gene>
<evidence type="ECO:0000313" key="1">
    <source>
        <dbReference type="EMBL" id="GIY84151.1"/>
    </source>
</evidence>
<name>A0AAV4WQF9_9ARAC</name>
<evidence type="ECO:0000313" key="2">
    <source>
        <dbReference type="Proteomes" id="UP001054837"/>
    </source>
</evidence>
<dbReference type="EMBL" id="BPLQ01014903">
    <property type="protein sequence ID" value="GIY84151.1"/>
    <property type="molecule type" value="Genomic_DNA"/>
</dbReference>
<accession>A0AAV4WQF9</accession>
<reference evidence="1 2" key="1">
    <citation type="submission" date="2021-06" db="EMBL/GenBank/DDBJ databases">
        <title>Caerostris darwini draft genome.</title>
        <authorList>
            <person name="Kono N."/>
            <person name="Arakawa K."/>
        </authorList>
    </citation>
    <scope>NUCLEOTIDE SEQUENCE [LARGE SCALE GENOMIC DNA]</scope>
</reference>
<keyword evidence="2" id="KW-1185">Reference proteome</keyword>
<sequence>MDKSELGFREELGGKLSHENPLRNILTELSSNTPPFINLLLITILSFSSKIWSRRFVRKFSVIIIASMMKWRQNRRSLRWHSISRQNDWINPFSVDITLKIKSIRNCPQQDIIRRICQHIEDTVLVVRKQSVAHLHPQR</sequence>
<organism evidence="1 2">
    <name type="scientific">Caerostris darwini</name>
    <dbReference type="NCBI Taxonomy" id="1538125"/>
    <lineage>
        <taxon>Eukaryota</taxon>
        <taxon>Metazoa</taxon>
        <taxon>Ecdysozoa</taxon>
        <taxon>Arthropoda</taxon>
        <taxon>Chelicerata</taxon>
        <taxon>Arachnida</taxon>
        <taxon>Araneae</taxon>
        <taxon>Araneomorphae</taxon>
        <taxon>Entelegynae</taxon>
        <taxon>Araneoidea</taxon>
        <taxon>Araneidae</taxon>
        <taxon>Caerostris</taxon>
    </lineage>
</organism>
<comment type="caution">
    <text evidence="1">The sequence shown here is derived from an EMBL/GenBank/DDBJ whole genome shotgun (WGS) entry which is preliminary data.</text>
</comment>
<dbReference type="Proteomes" id="UP001054837">
    <property type="component" value="Unassembled WGS sequence"/>
</dbReference>
<protein>
    <submittedName>
        <fullName evidence="1">Uncharacterized protein</fullName>
    </submittedName>
</protein>
<proteinExistence type="predicted"/>